<dbReference type="Pfam" id="PF13432">
    <property type="entry name" value="TPR_16"/>
    <property type="match status" value="1"/>
</dbReference>
<evidence type="ECO:0000313" key="3">
    <source>
        <dbReference type="EMBL" id="PIN26873.1"/>
    </source>
</evidence>
<protein>
    <submittedName>
        <fullName evidence="3">Uncharacterized protein</fullName>
    </submittedName>
</protein>
<dbReference type="InterPro" id="IPR011990">
    <property type="entry name" value="TPR-like_helical_dom_sf"/>
</dbReference>
<dbReference type="OrthoDB" id="2012659at2759"/>
<dbReference type="PANTHER" id="PTHR45586">
    <property type="entry name" value="TPR REPEAT-CONTAINING PROTEIN PA4667"/>
    <property type="match status" value="1"/>
</dbReference>
<accession>A0A2G9IAU8</accession>
<dbReference type="STRING" id="429701.A0A2G9IAU8"/>
<proteinExistence type="predicted"/>
<evidence type="ECO:0000256" key="2">
    <source>
        <dbReference type="ARBA" id="ARBA00022803"/>
    </source>
</evidence>
<dbReference type="InterPro" id="IPR051012">
    <property type="entry name" value="CellSynth/LPSAsmb/PSIAsmb"/>
</dbReference>
<dbReference type="Proteomes" id="UP000231279">
    <property type="component" value="Unassembled WGS sequence"/>
</dbReference>
<name>A0A2G9IAU8_9LAMI</name>
<keyword evidence="2" id="KW-0802">TPR repeat</keyword>
<dbReference type="EMBL" id="NKXS01000037">
    <property type="protein sequence ID" value="PIN26873.1"/>
    <property type="molecule type" value="Genomic_DNA"/>
</dbReference>
<keyword evidence="1" id="KW-0677">Repeat</keyword>
<gene>
    <name evidence="3" type="ORF">CDL12_00366</name>
</gene>
<dbReference type="SUPFAM" id="SSF48452">
    <property type="entry name" value="TPR-like"/>
    <property type="match status" value="1"/>
</dbReference>
<comment type="caution">
    <text evidence="3">The sequence shown here is derived from an EMBL/GenBank/DDBJ whole genome shotgun (WGS) entry which is preliminary data.</text>
</comment>
<sequence length="280" mass="31810">MAAPALTNFTLMPIPRLRKVRVSPKPLLLAFLSPLQKNITKFLVEKIATILLGSLIFMGRLNSRPGIPFYTNWKKNPGDIEALKMVVKVKLRTGKTSDSAEYVERLIELQPDEMEWRMLQASCYELMGNLSNARSLFKKILKLNPLLVGALHGLAMAMHKNQEGLAVFDMLERALELARKTRRVNLEQNIRILVAQMHFMKITTGDAKVAKEEFQALIDEDPGDFPLYVCQGVLYTLMGKRNKAAKYSEMYQKLVPEEHHLKKILDNAVQFAQNGTKPTD</sequence>
<dbReference type="Gene3D" id="1.25.40.10">
    <property type="entry name" value="Tetratricopeptide repeat domain"/>
    <property type="match status" value="1"/>
</dbReference>
<evidence type="ECO:0000313" key="4">
    <source>
        <dbReference type="Proteomes" id="UP000231279"/>
    </source>
</evidence>
<dbReference type="PANTHER" id="PTHR45586:SF1">
    <property type="entry name" value="LIPOPOLYSACCHARIDE ASSEMBLY PROTEIN B"/>
    <property type="match status" value="1"/>
</dbReference>
<evidence type="ECO:0000256" key="1">
    <source>
        <dbReference type="ARBA" id="ARBA00022737"/>
    </source>
</evidence>
<organism evidence="3 4">
    <name type="scientific">Handroanthus impetiginosus</name>
    <dbReference type="NCBI Taxonomy" id="429701"/>
    <lineage>
        <taxon>Eukaryota</taxon>
        <taxon>Viridiplantae</taxon>
        <taxon>Streptophyta</taxon>
        <taxon>Embryophyta</taxon>
        <taxon>Tracheophyta</taxon>
        <taxon>Spermatophyta</taxon>
        <taxon>Magnoliopsida</taxon>
        <taxon>eudicotyledons</taxon>
        <taxon>Gunneridae</taxon>
        <taxon>Pentapetalae</taxon>
        <taxon>asterids</taxon>
        <taxon>lamiids</taxon>
        <taxon>Lamiales</taxon>
        <taxon>Bignoniaceae</taxon>
        <taxon>Crescentiina</taxon>
        <taxon>Tabebuia alliance</taxon>
        <taxon>Handroanthus</taxon>
    </lineage>
</organism>
<reference evidence="4" key="1">
    <citation type="journal article" date="2018" name="Gigascience">
        <title>Genome assembly of the Pink Ipe (Handroanthus impetiginosus, Bignoniaceae), a highly valued, ecologically keystone Neotropical timber forest tree.</title>
        <authorList>
            <person name="Silva-Junior O.B."/>
            <person name="Grattapaglia D."/>
            <person name="Novaes E."/>
            <person name="Collevatti R.G."/>
        </authorList>
    </citation>
    <scope>NUCLEOTIDE SEQUENCE [LARGE SCALE GENOMIC DNA]</scope>
    <source>
        <strain evidence="4">cv. UFG-1</strain>
    </source>
</reference>
<keyword evidence="4" id="KW-1185">Reference proteome</keyword>
<dbReference type="AlphaFoldDB" id="A0A2G9IAU8"/>